<name>A0A5C5UH10_9CORY</name>
<dbReference type="Pfam" id="PF02361">
    <property type="entry name" value="CbiQ"/>
    <property type="match status" value="1"/>
</dbReference>
<keyword evidence="2" id="KW-1003">Cell membrane</keyword>
<evidence type="ECO:0000313" key="7">
    <source>
        <dbReference type="EMBL" id="TWT24963.1"/>
    </source>
</evidence>
<dbReference type="RefSeq" id="WP_146324499.1">
    <property type="nucleotide sequence ID" value="NZ_BAABLR010000071.1"/>
</dbReference>
<evidence type="ECO:0000256" key="1">
    <source>
        <dbReference type="ARBA" id="ARBA00004141"/>
    </source>
</evidence>
<organism evidence="7 8">
    <name type="scientific">Corynebacterium canis</name>
    <dbReference type="NCBI Taxonomy" id="679663"/>
    <lineage>
        <taxon>Bacteria</taxon>
        <taxon>Bacillati</taxon>
        <taxon>Actinomycetota</taxon>
        <taxon>Actinomycetes</taxon>
        <taxon>Mycobacteriales</taxon>
        <taxon>Corynebacteriaceae</taxon>
        <taxon>Corynebacterium</taxon>
    </lineage>
</organism>
<evidence type="ECO:0000256" key="4">
    <source>
        <dbReference type="ARBA" id="ARBA00022989"/>
    </source>
</evidence>
<reference evidence="7 8" key="1">
    <citation type="submission" date="2019-08" db="EMBL/GenBank/DDBJ databases">
        <authorList>
            <person name="Lei W."/>
        </authorList>
    </citation>
    <scope>NUCLEOTIDE SEQUENCE [LARGE SCALE GENOMIC DNA]</scope>
    <source>
        <strain evidence="7 8">CCUG 58627</strain>
    </source>
</reference>
<dbReference type="PANTHER" id="PTHR34857">
    <property type="entry name" value="SLL0384 PROTEIN"/>
    <property type="match status" value="1"/>
</dbReference>
<protein>
    <submittedName>
        <fullName evidence="7">Energy-coupling factor transporter transmembrane protein EcfT</fullName>
    </submittedName>
</protein>
<dbReference type="OrthoDB" id="6400at2"/>
<keyword evidence="4 6" id="KW-1133">Transmembrane helix</keyword>
<dbReference type="CDD" id="cd16914">
    <property type="entry name" value="EcfT"/>
    <property type="match status" value="1"/>
</dbReference>
<feature type="transmembrane region" description="Helical" evidence="6">
    <location>
        <begin position="12"/>
        <end position="38"/>
    </location>
</feature>
<keyword evidence="5 6" id="KW-0472">Membrane</keyword>
<evidence type="ECO:0000256" key="5">
    <source>
        <dbReference type="ARBA" id="ARBA00023136"/>
    </source>
</evidence>
<comment type="subcellular location">
    <subcellularLocation>
        <location evidence="1">Membrane</location>
        <topology evidence="1">Multi-pass membrane protein</topology>
    </subcellularLocation>
</comment>
<sequence>MKTPPTLNPVTRILGLLIVTTPLLLSVDIVSAGVSLAWTLLLAPLLGVDLRTVARRSVPILVAAPLSGISMALYGRPEGREYASFLFAHITDNSLSLAMAIMVRVLAVGIPVVVLTAQVDPTDLGDGVAQRLKLPPRFVVGAVAGVRLLSLFRRDWEAMARARRARGIADRGRVRHGMSMAFGLLVLALRRGSALATAMEARGFGSNQRTWARESIMTRIDAVVLAVCFGVAACSIGVSVATGAFRFLGA</sequence>
<feature type="transmembrane region" description="Helical" evidence="6">
    <location>
        <begin position="134"/>
        <end position="152"/>
    </location>
</feature>
<keyword evidence="8" id="KW-1185">Reference proteome</keyword>
<evidence type="ECO:0000256" key="3">
    <source>
        <dbReference type="ARBA" id="ARBA00022692"/>
    </source>
</evidence>
<dbReference type="InterPro" id="IPR051611">
    <property type="entry name" value="ECF_transporter_component"/>
</dbReference>
<accession>A0A5C5UH10</accession>
<evidence type="ECO:0000256" key="2">
    <source>
        <dbReference type="ARBA" id="ARBA00022475"/>
    </source>
</evidence>
<dbReference type="PANTHER" id="PTHR34857:SF2">
    <property type="entry name" value="SLL0384 PROTEIN"/>
    <property type="match status" value="1"/>
</dbReference>
<dbReference type="EMBL" id="VOHM01000014">
    <property type="protein sequence ID" value="TWT24963.1"/>
    <property type="molecule type" value="Genomic_DNA"/>
</dbReference>
<feature type="transmembrane region" description="Helical" evidence="6">
    <location>
        <begin position="223"/>
        <end position="248"/>
    </location>
</feature>
<evidence type="ECO:0000256" key="6">
    <source>
        <dbReference type="SAM" id="Phobius"/>
    </source>
</evidence>
<dbReference type="GO" id="GO:0005886">
    <property type="term" value="C:plasma membrane"/>
    <property type="evidence" value="ECO:0007669"/>
    <property type="project" value="UniProtKB-ARBA"/>
</dbReference>
<comment type="caution">
    <text evidence="7">The sequence shown here is derived from an EMBL/GenBank/DDBJ whole genome shotgun (WGS) entry which is preliminary data.</text>
</comment>
<feature type="transmembrane region" description="Helical" evidence="6">
    <location>
        <begin position="58"/>
        <end position="75"/>
    </location>
</feature>
<dbReference type="InterPro" id="IPR003339">
    <property type="entry name" value="ABC/ECF_trnsptr_transmembrane"/>
</dbReference>
<evidence type="ECO:0000313" key="8">
    <source>
        <dbReference type="Proteomes" id="UP000320791"/>
    </source>
</evidence>
<dbReference type="Proteomes" id="UP000320791">
    <property type="component" value="Unassembled WGS sequence"/>
</dbReference>
<gene>
    <name evidence="7" type="ORF">FRX94_07425</name>
</gene>
<dbReference type="AlphaFoldDB" id="A0A5C5UH10"/>
<feature type="transmembrane region" description="Helical" evidence="6">
    <location>
        <begin position="95"/>
        <end position="114"/>
    </location>
</feature>
<proteinExistence type="predicted"/>
<keyword evidence="3 6" id="KW-0812">Transmembrane</keyword>